<sequence>MAACYDSAEANLVQRQECAPKTREQVLVDLKAWKNSKDGEKVCWINGMAGTGKTTIATTFCSTLGKSHELGASFFCTRSLPECRNIKLILPTIAYQLARFSIPFRGALLQVMEQDPDVHTKLPRVQLQRMILEPLRSIASSLPANIVVVIDALDECEDGKEVGQVLHILLERASDLPVKFLVTSRPEYHIRQKIRESKLKSQVVLHELDEKMVEADIEAYLRAELGEPSISVTEPQITELAKRAGALFIYAATVVRYIKGGNSIDRLNAVLKTTTVGQETSIKTKEIDQLYEAVLISALHEGLEQLEKDQIQLVLHTVICAQEPLTISALAGLLDITSDKVEAALKPLWSVVRVSELSPADRVSTMHASFPDYILSPNRSKKFACDAQAHNAMLAYSCFRRIRRNPDQFNICNLPSSYVFDRDVPEINERVKQKIPSDLLYACEYWAVHLSLSGSSDEGSYQLHEFLSKRLLLWTEVLNLTNRIGKGALQIDCAISWLQATATLGETTRLARDARRFVTLFATSPVSRSTPHIYVSMLASWPPHQPVSECYAQRISGPIYIKGLHSAERQLSLLSLVPAGSRIRCVMQSSNGAFFAAGAFDGRILVWDTVTCQMNIDPIYAHTDKVNAIAISPDDTQICSCSDDETICIWDIRTGAQIAGPLTGHTNWVSSVDYSHDGRWLASGSYDGTVCVWSTATWQMQRGPLGNNNERVMAVVFSPDSAMVAAGFESRICLWDPLSGEMIRQSLTGHTDVVRSLTFLHNGLYLVSGSHDRTICVWDVNTGQLAHGPFPEHSSWITAVAASPRGHLLVSAALDNTMRMWDTVTWQMYALFRSTGLVSSVTFLPDGQRLISSSADSNIRIWEVPDMPAEYNIRKQSEGHDDWVTSVVFSLCGAYIVSGSFDMSVRIWDTRKQLPTCTTHIGHKRRVLAAGISDDSNHIFSVSIDRMIYVWERQSGHLEYTAGPINIDGDEDPGYQEYWPAAFVFDSKRVICGSISGRIYMWQDGKLTHELTGHTTAVYSIALSADNQRFVSGDESGKLIVWDARTGQQLHDQFSAHSDWVSDIAFSPDGSYIASGSDDTTVCLWKPHGETPSSTILRGHSDHVRCVAYSPRGDRVISGSNDKTIRMWDVASGTSIAVLTGHIDSVLSVSFSADGSQFASGSADGAIRVWNTLVYKSGPEVGFVKRLEEVRDDGHDWTMDDDGWVYDHEQWLLLWVPPDLRAGLRMPENAMVMSSHGYVELDFTNARIGDIWTSFYQPFPSDC</sequence>
<keyword evidence="2" id="KW-0677">Repeat</keyword>
<dbReference type="PRINTS" id="PR00320">
    <property type="entry name" value="GPROTEINBRPT"/>
</dbReference>
<keyword evidence="6" id="KW-1185">Reference proteome</keyword>
<organism evidence="5 6">
    <name type="scientific">Thanatephorus cucumeris (strain AG1-IB / isolate 7/3/14)</name>
    <name type="common">Lettuce bottom rot fungus</name>
    <name type="synonym">Rhizoctonia solani</name>
    <dbReference type="NCBI Taxonomy" id="1108050"/>
    <lineage>
        <taxon>Eukaryota</taxon>
        <taxon>Fungi</taxon>
        <taxon>Dikarya</taxon>
        <taxon>Basidiomycota</taxon>
        <taxon>Agaricomycotina</taxon>
        <taxon>Agaricomycetes</taxon>
        <taxon>Cantharellales</taxon>
        <taxon>Ceratobasidiaceae</taxon>
        <taxon>Rhizoctonia</taxon>
        <taxon>Rhizoctonia solani AG-1</taxon>
    </lineage>
</organism>
<dbReference type="Gene3D" id="3.40.50.300">
    <property type="entry name" value="P-loop containing nucleotide triphosphate hydrolases"/>
    <property type="match status" value="1"/>
</dbReference>
<dbReference type="PANTHER" id="PTHR22847:SF637">
    <property type="entry name" value="WD REPEAT DOMAIN 5B"/>
    <property type="match status" value="1"/>
</dbReference>
<accession>A0A0B7FXJ7</accession>
<dbReference type="InterPro" id="IPR015943">
    <property type="entry name" value="WD40/YVTN_repeat-like_dom_sf"/>
</dbReference>
<dbReference type="InterPro" id="IPR007111">
    <property type="entry name" value="NACHT_NTPase"/>
</dbReference>
<dbReference type="InterPro" id="IPR027417">
    <property type="entry name" value="P-loop_NTPase"/>
</dbReference>
<feature type="repeat" description="WD" evidence="3">
    <location>
        <begin position="1139"/>
        <end position="1171"/>
    </location>
</feature>
<dbReference type="InterPro" id="IPR036322">
    <property type="entry name" value="WD40_repeat_dom_sf"/>
</dbReference>
<dbReference type="PROSITE" id="PS50294">
    <property type="entry name" value="WD_REPEATS_REGION"/>
    <property type="match status" value="10"/>
</dbReference>
<dbReference type="EMBL" id="LN679158">
    <property type="protein sequence ID" value="CEL61564.1"/>
    <property type="molecule type" value="Genomic_DNA"/>
</dbReference>
<keyword evidence="1 3" id="KW-0853">WD repeat</keyword>
<dbReference type="InterPro" id="IPR019775">
    <property type="entry name" value="WD40_repeat_CS"/>
</dbReference>
<dbReference type="PROSITE" id="PS50837">
    <property type="entry name" value="NACHT"/>
    <property type="match status" value="1"/>
</dbReference>
<proteinExistence type="predicted"/>
<dbReference type="SUPFAM" id="SSF50978">
    <property type="entry name" value="WD40 repeat-like"/>
    <property type="match status" value="1"/>
</dbReference>
<dbReference type="Gene3D" id="2.130.10.10">
    <property type="entry name" value="YVTN repeat-like/Quinoprotein amine dehydrogenase"/>
    <property type="match status" value="6"/>
</dbReference>
<evidence type="ECO:0000256" key="3">
    <source>
        <dbReference type="PROSITE-ProRule" id="PRU00221"/>
    </source>
</evidence>
<gene>
    <name evidence="5" type="ORF">RSOLAG1IB_10127</name>
</gene>
<feature type="repeat" description="WD" evidence="3">
    <location>
        <begin position="705"/>
        <end position="745"/>
    </location>
</feature>
<evidence type="ECO:0000256" key="2">
    <source>
        <dbReference type="ARBA" id="ARBA00022737"/>
    </source>
</evidence>
<feature type="repeat" description="WD" evidence="3">
    <location>
        <begin position="790"/>
        <end position="822"/>
    </location>
</feature>
<feature type="repeat" description="WD" evidence="3">
    <location>
        <begin position="747"/>
        <end position="788"/>
    </location>
</feature>
<evidence type="ECO:0000256" key="1">
    <source>
        <dbReference type="ARBA" id="ARBA00022574"/>
    </source>
</evidence>
<feature type="repeat" description="WD" evidence="3">
    <location>
        <begin position="1054"/>
        <end position="1086"/>
    </location>
</feature>
<dbReference type="Pfam" id="PF24883">
    <property type="entry name" value="NPHP3_N"/>
    <property type="match status" value="1"/>
</dbReference>
<reference evidence="5 6" key="1">
    <citation type="submission" date="2014-11" db="EMBL/GenBank/DDBJ databases">
        <authorList>
            <person name="Wibberg Daniel"/>
        </authorList>
    </citation>
    <scope>NUCLEOTIDE SEQUENCE [LARGE SCALE GENOMIC DNA]</scope>
    <source>
        <strain evidence="5">Rhizoctonia solani AG1-IB 7/3/14</strain>
    </source>
</reference>
<dbReference type="CDD" id="cd00200">
    <property type="entry name" value="WD40"/>
    <property type="match status" value="2"/>
</dbReference>
<dbReference type="SMART" id="SM00320">
    <property type="entry name" value="WD40"/>
    <property type="match status" value="13"/>
</dbReference>
<feature type="repeat" description="WD" evidence="3">
    <location>
        <begin position="662"/>
        <end position="694"/>
    </location>
</feature>
<feature type="repeat" description="WD" evidence="3">
    <location>
        <begin position="920"/>
        <end position="961"/>
    </location>
</feature>
<name>A0A0B7FXJ7_THACB</name>
<protein>
    <submittedName>
        <fullName evidence="5">Putative WD repeat-containing protein alr3466</fullName>
    </submittedName>
</protein>
<dbReference type="SUPFAM" id="SSF52540">
    <property type="entry name" value="P-loop containing nucleoside triphosphate hydrolases"/>
    <property type="match status" value="1"/>
</dbReference>
<dbReference type="SUPFAM" id="SSF50998">
    <property type="entry name" value="Quinoprotein alcohol dehydrogenase-like"/>
    <property type="match status" value="1"/>
</dbReference>
<dbReference type="Proteomes" id="UP000059188">
    <property type="component" value="Unassembled WGS sequence"/>
</dbReference>
<dbReference type="Pfam" id="PF00400">
    <property type="entry name" value="WD40"/>
    <property type="match status" value="13"/>
</dbReference>
<evidence type="ECO:0000313" key="6">
    <source>
        <dbReference type="Proteomes" id="UP000059188"/>
    </source>
</evidence>
<feature type="repeat" description="WD" evidence="3">
    <location>
        <begin position="877"/>
        <end position="911"/>
    </location>
</feature>
<dbReference type="InterPro" id="IPR011047">
    <property type="entry name" value="Quinoprotein_ADH-like_sf"/>
</dbReference>
<feature type="repeat" description="WD" evidence="3">
    <location>
        <begin position="1011"/>
        <end position="1052"/>
    </location>
</feature>
<feature type="repeat" description="WD" evidence="3">
    <location>
        <begin position="619"/>
        <end position="660"/>
    </location>
</feature>
<evidence type="ECO:0000313" key="5">
    <source>
        <dbReference type="EMBL" id="CEL61564.1"/>
    </source>
</evidence>
<dbReference type="PROSITE" id="PS00678">
    <property type="entry name" value="WD_REPEATS_1"/>
    <property type="match status" value="5"/>
</dbReference>
<dbReference type="GO" id="GO:1990234">
    <property type="term" value="C:transferase complex"/>
    <property type="evidence" value="ECO:0007669"/>
    <property type="project" value="UniProtKB-ARBA"/>
</dbReference>
<dbReference type="OrthoDB" id="3027122at2759"/>
<dbReference type="InterPro" id="IPR001680">
    <property type="entry name" value="WD40_rpt"/>
</dbReference>
<dbReference type="PROSITE" id="PS50082">
    <property type="entry name" value="WD_REPEATS_2"/>
    <property type="match status" value="12"/>
</dbReference>
<dbReference type="PANTHER" id="PTHR22847">
    <property type="entry name" value="WD40 REPEAT PROTEIN"/>
    <property type="match status" value="1"/>
</dbReference>
<dbReference type="InterPro" id="IPR056884">
    <property type="entry name" value="NPHP3-like_N"/>
</dbReference>
<evidence type="ECO:0000259" key="4">
    <source>
        <dbReference type="PROSITE" id="PS50837"/>
    </source>
</evidence>
<feature type="domain" description="NACHT" evidence="4">
    <location>
        <begin position="41"/>
        <end position="186"/>
    </location>
</feature>
<dbReference type="InterPro" id="IPR020472">
    <property type="entry name" value="WD40_PAC1"/>
</dbReference>
<feature type="repeat" description="WD" evidence="3">
    <location>
        <begin position="1097"/>
        <end position="1138"/>
    </location>
</feature>
<feature type="repeat" description="WD" evidence="3">
    <location>
        <begin position="831"/>
        <end position="864"/>
    </location>
</feature>
<dbReference type="STRING" id="1108050.A0A0B7FXJ7"/>
<dbReference type="AlphaFoldDB" id="A0A0B7FXJ7"/>